<dbReference type="InterPro" id="IPR002347">
    <property type="entry name" value="SDR_fam"/>
</dbReference>
<evidence type="ECO:0008006" key="5">
    <source>
        <dbReference type="Google" id="ProtNLM"/>
    </source>
</evidence>
<dbReference type="Gene3D" id="3.40.50.720">
    <property type="entry name" value="NAD(P)-binding Rossmann-like Domain"/>
    <property type="match status" value="1"/>
</dbReference>
<dbReference type="Pfam" id="PF00106">
    <property type="entry name" value="adh_short"/>
    <property type="match status" value="1"/>
</dbReference>
<evidence type="ECO:0000256" key="1">
    <source>
        <dbReference type="ARBA" id="ARBA00006484"/>
    </source>
</evidence>
<evidence type="ECO:0000313" key="4">
    <source>
        <dbReference type="Proteomes" id="UP000028981"/>
    </source>
</evidence>
<dbReference type="Proteomes" id="UP000028981">
    <property type="component" value="Unassembled WGS sequence"/>
</dbReference>
<dbReference type="InterPro" id="IPR036291">
    <property type="entry name" value="NAD(P)-bd_dom_sf"/>
</dbReference>
<sequence>MAIHNVSDKTIAELISLEGRSVVITGAGAGIGRSVALRFAEAGAKVMATDVNIDAATETVARLSGSGHLAASLDVTDGAAVAAIAAEAVAKF</sequence>
<dbReference type="RefSeq" id="WP_035085580.1">
    <property type="nucleotide sequence ID" value="NZ_JQGC01000017.1"/>
</dbReference>
<dbReference type="STRING" id="46914.JP75_18380"/>
<accession>A0A087LZJ5</accession>
<dbReference type="EMBL" id="JQGC01000017">
    <property type="protein sequence ID" value="KFL30048.1"/>
    <property type="molecule type" value="Genomic_DNA"/>
</dbReference>
<protein>
    <recommendedName>
        <fullName evidence="5">Short-chain dehydrogenase</fullName>
    </recommendedName>
</protein>
<dbReference type="GO" id="GO:0016491">
    <property type="term" value="F:oxidoreductase activity"/>
    <property type="evidence" value="ECO:0007669"/>
    <property type="project" value="UniProtKB-KW"/>
</dbReference>
<gene>
    <name evidence="3" type="ORF">JP75_18380</name>
</gene>
<name>A0A087LZJ5_9HYPH</name>
<comment type="similarity">
    <text evidence="1">Belongs to the short-chain dehydrogenases/reductases (SDR) family.</text>
</comment>
<proteinExistence type="inferred from homology"/>
<dbReference type="OrthoDB" id="7255009at2"/>
<dbReference type="PANTHER" id="PTHR43669">
    <property type="entry name" value="5-KETO-D-GLUCONATE 5-REDUCTASE"/>
    <property type="match status" value="1"/>
</dbReference>
<evidence type="ECO:0000313" key="3">
    <source>
        <dbReference type="EMBL" id="KFL30048.1"/>
    </source>
</evidence>
<dbReference type="AlphaFoldDB" id="A0A087LZJ5"/>
<comment type="caution">
    <text evidence="3">The sequence shown here is derived from an EMBL/GenBank/DDBJ whole genome shotgun (WGS) entry which is preliminary data.</text>
</comment>
<dbReference type="SUPFAM" id="SSF51735">
    <property type="entry name" value="NAD(P)-binding Rossmann-fold domains"/>
    <property type="match status" value="1"/>
</dbReference>
<organism evidence="3 4">
    <name type="scientific">Devosia riboflavina</name>
    <dbReference type="NCBI Taxonomy" id="46914"/>
    <lineage>
        <taxon>Bacteria</taxon>
        <taxon>Pseudomonadati</taxon>
        <taxon>Pseudomonadota</taxon>
        <taxon>Alphaproteobacteria</taxon>
        <taxon>Hyphomicrobiales</taxon>
        <taxon>Devosiaceae</taxon>
        <taxon>Devosia</taxon>
    </lineage>
</organism>
<evidence type="ECO:0000256" key="2">
    <source>
        <dbReference type="ARBA" id="ARBA00023002"/>
    </source>
</evidence>
<dbReference type="PANTHER" id="PTHR43669:SF14">
    <property type="entry name" value="OXIDOREDUCTASE"/>
    <property type="match status" value="1"/>
</dbReference>
<keyword evidence="2" id="KW-0560">Oxidoreductase</keyword>
<keyword evidence="4" id="KW-1185">Reference proteome</keyword>
<reference evidence="3 4" key="1">
    <citation type="submission" date="2014-08" db="EMBL/GenBank/DDBJ databases">
        <authorList>
            <person name="Hassan Y.I."/>
            <person name="Lepp D."/>
            <person name="Zhou T."/>
        </authorList>
    </citation>
    <scope>NUCLEOTIDE SEQUENCE [LARGE SCALE GENOMIC DNA]</scope>
    <source>
        <strain evidence="3 4">IFO13584</strain>
    </source>
</reference>
<feature type="non-terminal residue" evidence="3">
    <location>
        <position position="92"/>
    </location>
</feature>